<keyword evidence="1" id="KW-0812">Transmembrane</keyword>
<feature type="transmembrane region" description="Helical" evidence="1">
    <location>
        <begin position="63"/>
        <end position="83"/>
    </location>
</feature>
<dbReference type="Proteomes" id="UP000300879">
    <property type="component" value="Chromosome"/>
</dbReference>
<dbReference type="EMBL" id="CP040396">
    <property type="protein sequence ID" value="QCT01687.1"/>
    <property type="molecule type" value="Genomic_DNA"/>
</dbReference>
<evidence type="ECO:0000313" key="3">
    <source>
        <dbReference type="Proteomes" id="UP000300879"/>
    </source>
</evidence>
<keyword evidence="3" id="KW-1185">Reference proteome</keyword>
<dbReference type="RefSeq" id="WP_138224779.1">
    <property type="nucleotide sequence ID" value="NZ_CP040396.1"/>
</dbReference>
<sequence>MNLILFICINALMAAGLVTTYVYLKKLKNLIGYHLGMNISMTISTVSALSLGPLWAFQFHHHSSWITMIVTLAAMTIGMLFGALVDYQTVVTGISSGIMAGLMGPMIIMHSFDPIPLLCFTLFLFFFSLIMLCTSVKV</sequence>
<dbReference type="KEGG" id="palo:E6C60_0969"/>
<protein>
    <submittedName>
        <fullName evidence="2">Uncharacterized protein</fullName>
    </submittedName>
</protein>
<keyword evidence="1" id="KW-0472">Membrane</keyword>
<accession>A0A4P8XGQ2</accession>
<feature type="transmembrane region" description="Helical" evidence="1">
    <location>
        <begin position="6"/>
        <end position="24"/>
    </location>
</feature>
<feature type="transmembrane region" description="Helical" evidence="1">
    <location>
        <begin position="90"/>
        <end position="109"/>
    </location>
</feature>
<dbReference type="AlphaFoldDB" id="A0A4P8XGQ2"/>
<proteinExistence type="predicted"/>
<keyword evidence="1" id="KW-1133">Transmembrane helix</keyword>
<name>A0A4P8XGQ2_9BACL</name>
<feature type="transmembrane region" description="Helical" evidence="1">
    <location>
        <begin position="115"/>
        <end position="136"/>
    </location>
</feature>
<organism evidence="2 3">
    <name type="scientific">Paenibacillus algicola</name>
    <dbReference type="NCBI Taxonomy" id="2565926"/>
    <lineage>
        <taxon>Bacteria</taxon>
        <taxon>Bacillati</taxon>
        <taxon>Bacillota</taxon>
        <taxon>Bacilli</taxon>
        <taxon>Bacillales</taxon>
        <taxon>Paenibacillaceae</taxon>
        <taxon>Paenibacillus</taxon>
    </lineage>
</organism>
<feature type="transmembrane region" description="Helical" evidence="1">
    <location>
        <begin position="36"/>
        <end position="57"/>
    </location>
</feature>
<evidence type="ECO:0000313" key="2">
    <source>
        <dbReference type="EMBL" id="QCT01687.1"/>
    </source>
</evidence>
<gene>
    <name evidence="2" type="ORF">E6C60_0969</name>
</gene>
<dbReference type="OrthoDB" id="2629631at2"/>
<evidence type="ECO:0000256" key="1">
    <source>
        <dbReference type="SAM" id="Phobius"/>
    </source>
</evidence>
<reference evidence="2 3" key="1">
    <citation type="submission" date="2019-05" db="EMBL/GenBank/DDBJ databases">
        <authorList>
            <person name="Chen C."/>
        </authorList>
    </citation>
    <scope>NUCLEOTIDE SEQUENCE [LARGE SCALE GENOMIC DNA]</scope>
    <source>
        <strain evidence="2 3">HB172198</strain>
    </source>
</reference>